<dbReference type="GO" id="GO:0007052">
    <property type="term" value="P:mitotic spindle organization"/>
    <property type="evidence" value="ECO:0007669"/>
    <property type="project" value="TreeGrafter"/>
</dbReference>
<dbReference type="eggNOG" id="KOG4280">
    <property type="taxonomic scope" value="Eukaryota"/>
</dbReference>
<dbReference type="GO" id="GO:0005524">
    <property type="term" value="F:ATP binding"/>
    <property type="evidence" value="ECO:0007669"/>
    <property type="project" value="UniProtKB-UniRule"/>
</dbReference>
<dbReference type="GO" id="GO:0007018">
    <property type="term" value="P:microtubule-based movement"/>
    <property type="evidence" value="ECO:0007669"/>
    <property type="project" value="InterPro"/>
</dbReference>
<proteinExistence type="inferred from homology"/>
<dbReference type="Proteomes" id="UP000002729">
    <property type="component" value="Unassembled WGS sequence"/>
</dbReference>
<evidence type="ECO:0000256" key="5">
    <source>
        <dbReference type="SAM" id="MobiDB-lite"/>
    </source>
</evidence>
<dbReference type="Pfam" id="PF00225">
    <property type="entry name" value="Kinesin"/>
    <property type="match status" value="1"/>
</dbReference>
<dbReference type="GO" id="GO:0008017">
    <property type="term" value="F:microtubule binding"/>
    <property type="evidence" value="ECO:0007669"/>
    <property type="project" value="InterPro"/>
</dbReference>
<dbReference type="InterPro" id="IPR019821">
    <property type="entry name" value="Kinesin_motor_CS"/>
</dbReference>
<gene>
    <name evidence="7" type="ORF">AURANDRAFT_19193</name>
</gene>
<keyword evidence="1 3" id="KW-0547">Nucleotide-binding</keyword>
<name>F0XVP1_AURAN</name>
<dbReference type="OrthoDB" id="3176171at2759"/>
<protein>
    <recommendedName>
        <fullName evidence="4">Kinesin-like protein</fullName>
    </recommendedName>
</protein>
<dbReference type="PROSITE" id="PS50067">
    <property type="entry name" value="KINESIN_MOTOR_2"/>
    <property type="match status" value="1"/>
</dbReference>
<dbReference type="GO" id="GO:0051231">
    <property type="term" value="P:spindle elongation"/>
    <property type="evidence" value="ECO:0007669"/>
    <property type="project" value="TreeGrafter"/>
</dbReference>
<dbReference type="InterPro" id="IPR027417">
    <property type="entry name" value="P-loop_NTPase"/>
</dbReference>
<dbReference type="AlphaFoldDB" id="F0XVP1"/>
<evidence type="ECO:0000313" key="7">
    <source>
        <dbReference type="EMBL" id="EGB12634.1"/>
    </source>
</evidence>
<dbReference type="GO" id="GO:0005874">
    <property type="term" value="C:microtubule"/>
    <property type="evidence" value="ECO:0007669"/>
    <property type="project" value="UniProtKB-KW"/>
</dbReference>
<keyword evidence="3 4" id="KW-0505">Motor protein</keyword>
<keyword evidence="8" id="KW-1185">Reference proteome</keyword>
<organism evidence="8">
    <name type="scientific">Aureococcus anophagefferens</name>
    <name type="common">Harmful bloom alga</name>
    <dbReference type="NCBI Taxonomy" id="44056"/>
    <lineage>
        <taxon>Eukaryota</taxon>
        <taxon>Sar</taxon>
        <taxon>Stramenopiles</taxon>
        <taxon>Ochrophyta</taxon>
        <taxon>Pelagophyceae</taxon>
        <taxon>Pelagomonadales</taxon>
        <taxon>Pelagomonadaceae</taxon>
        <taxon>Aureococcus</taxon>
    </lineage>
</organism>
<feature type="domain" description="Kinesin motor" evidence="6">
    <location>
        <begin position="1"/>
        <end position="275"/>
    </location>
</feature>
<dbReference type="PANTHER" id="PTHR47969:SF29">
    <property type="entry name" value="KINESIN-LIKE PROTEIN"/>
    <property type="match status" value="1"/>
</dbReference>
<dbReference type="GO" id="GO:0005875">
    <property type="term" value="C:microtubule associated complex"/>
    <property type="evidence" value="ECO:0007669"/>
    <property type="project" value="TreeGrafter"/>
</dbReference>
<evidence type="ECO:0000313" key="8">
    <source>
        <dbReference type="Proteomes" id="UP000002729"/>
    </source>
</evidence>
<dbReference type="RefSeq" id="XP_009032295.1">
    <property type="nucleotide sequence ID" value="XM_009034047.1"/>
</dbReference>
<evidence type="ECO:0000259" key="6">
    <source>
        <dbReference type="PROSITE" id="PS50067"/>
    </source>
</evidence>
<dbReference type="KEGG" id="aaf:AURANDRAFT_19193"/>
<dbReference type="InterPro" id="IPR027640">
    <property type="entry name" value="Kinesin-like_fam"/>
</dbReference>
<dbReference type="Gene3D" id="3.40.850.10">
    <property type="entry name" value="Kinesin motor domain"/>
    <property type="match status" value="1"/>
</dbReference>
<dbReference type="EMBL" id="GL833120">
    <property type="protein sequence ID" value="EGB12634.1"/>
    <property type="molecule type" value="Genomic_DNA"/>
</dbReference>
<dbReference type="PRINTS" id="PR00380">
    <property type="entry name" value="KINESINHEAVY"/>
</dbReference>
<dbReference type="InterPro" id="IPR036961">
    <property type="entry name" value="Kinesin_motor_dom_sf"/>
</dbReference>
<keyword evidence="4" id="KW-0493">Microtubule</keyword>
<evidence type="ECO:0000256" key="3">
    <source>
        <dbReference type="PROSITE-ProRule" id="PRU00283"/>
    </source>
</evidence>
<dbReference type="GeneID" id="20219100"/>
<dbReference type="SUPFAM" id="SSF52540">
    <property type="entry name" value="P-loop containing nucleoside triphosphate hydrolases"/>
    <property type="match status" value="1"/>
</dbReference>
<dbReference type="InParanoid" id="F0XVP1"/>
<keyword evidence="2 3" id="KW-0067">ATP-binding</keyword>
<sequence length="275" mass="30218">MDAICGPEATQQDVYALFKPIVASTCKGRNGCVFAYGQTGSGKTHTVVGGDDFRSRGLVPRAIGQVFREAAKRRRKGGDVAVSCTFAQVYDDALYDLLDEGNESDDVGEWTKASVLEGDDGSLTFEGLAEYGADEEEDALRLLWVGTARRVLGQTKANDASSRSHAVFTIYVVDAQRKTRAKLHLVDLAGSERFGARRDGGASAESRNINLSLHYLEQVVRALRDGADEPRHVPYRNCVLTSMLRDSLGGNQGRKRERNSQLQRLRSRPFPTRFG</sequence>
<dbReference type="PROSITE" id="PS00411">
    <property type="entry name" value="KINESIN_MOTOR_1"/>
    <property type="match status" value="1"/>
</dbReference>
<reference evidence="7 8" key="1">
    <citation type="journal article" date="2011" name="Proc. Natl. Acad. Sci. U.S.A.">
        <title>Niche of harmful alga Aureococcus anophagefferens revealed through ecogenomics.</title>
        <authorList>
            <person name="Gobler C.J."/>
            <person name="Berry D.L."/>
            <person name="Dyhrman S.T."/>
            <person name="Wilhelm S.W."/>
            <person name="Salamov A."/>
            <person name="Lobanov A.V."/>
            <person name="Zhang Y."/>
            <person name="Collier J.L."/>
            <person name="Wurch L.L."/>
            <person name="Kustka A.B."/>
            <person name="Dill B.D."/>
            <person name="Shah M."/>
            <person name="VerBerkmoes N.C."/>
            <person name="Kuo A."/>
            <person name="Terry A."/>
            <person name="Pangilinan J."/>
            <person name="Lindquist E.A."/>
            <person name="Lucas S."/>
            <person name="Paulsen I.T."/>
            <person name="Hattenrath-Lehmann T.K."/>
            <person name="Talmage S.C."/>
            <person name="Walker E.A."/>
            <person name="Koch F."/>
            <person name="Burson A.M."/>
            <person name="Marcoval M.A."/>
            <person name="Tang Y.Z."/>
            <person name="Lecleir G.R."/>
            <person name="Coyne K.J."/>
            <person name="Berg G.M."/>
            <person name="Bertrand E.M."/>
            <person name="Saito M.A."/>
            <person name="Gladyshev V.N."/>
            <person name="Grigoriev I.V."/>
        </authorList>
    </citation>
    <scope>NUCLEOTIDE SEQUENCE [LARGE SCALE GENOMIC DNA]</scope>
    <source>
        <strain evidence="8">CCMP 1984</strain>
    </source>
</reference>
<dbReference type="PANTHER" id="PTHR47969">
    <property type="entry name" value="CHROMOSOME-ASSOCIATED KINESIN KIF4A-RELATED"/>
    <property type="match status" value="1"/>
</dbReference>
<feature type="region of interest" description="Disordered" evidence="5">
    <location>
        <begin position="246"/>
        <end position="275"/>
    </location>
</feature>
<dbReference type="SMART" id="SM00129">
    <property type="entry name" value="KISc"/>
    <property type="match status" value="1"/>
</dbReference>
<dbReference type="InterPro" id="IPR001752">
    <property type="entry name" value="Kinesin_motor_dom"/>
</dbReference>
<accession>F0XVP1</accession>
<dbReference type="GO" id="GO:0003777">
    <property type="term" value="F:microtubule motor activity"/>
    <property type="evidence" value="ECO:0007669"/>
    <property type="project" value="InterPro"/>
</dbReference>
<evidence type="ECO:0000256" key="1">
    <source>
        <dbReference type="ARBA" id="ARBA00022741"/>
    </source>
</evidence>
<feature type="binding site" evidence="3">
    <location>
        <begin position="37"/>
        <end position="44"/>
    </location>
    <ligand>
        <name>ATP</name>
        <dbReference type="ChEBI" id="CHEBI:30616"/>
    </ligand>
</feature>
<dbReference type="OMA" id="SESWRIN"/>
<evidence type="ECO:0000256" key="2">
    <source>
        <dbReference type="ARBA" id="ARBA00022840"/>
    </source>
</evidence>
<evidence type="ECO:0000256" key="4">
    <source>
        <dbReference type="RuleBase" id="RU000394"/>
    </source>
</evidence>
<comment type="similarity">
    <text evidence="3 4">Belongs to the TRAFAC class myosin-kinesin ATPase superfamily. Kinesin family.</text>
</comment>